<keyword evidence="8" id="KW-1185">Reference proteome</keyword>
<evidence type="ECO:0000256" key="5">
    <source>
        <dbReference type="SAM" id="Coils"/>
    </source>
</evidence>
<feature type="region of interest" description="Disordered" evidence="6">
    <location>
        <begin position="115"/>
        <end position="147"/>
    </location>
</feature>
<feature type="coiled-coil region" evidence="5">
    <location>
        <begin position="262"/>
        <end position="481"/>
    </location>
</feature>
<reference evidence="7" key="2">
    <citation type="submission" date="2025-09" db="UniProtKB">
        <authorList>
            <consortium name="Ensembl"/>
        </authorList>
    </citation>
    <scope>IDENTIFICATION</scope>
</reference>
<feature type="compositionally biased region" description="Low complexity" evidence="6">
    <location>
        <begin position="920"/>
        <end position="929"/>
    </location>
</feature>
<dbReference type="PANTHER" id="PTHR44981">
    <property type="entry name" value="PERICENTRIN-LIKE PROTEIN, ISOFORM F"/>
    <property type="match status" value="1"/>
</dbReference>
<evidence type="ECO:0000256" key="3">
    <source>
        <dbReference type="ARBA" id="ARBA00023054"/>
    </source>
</evidence>
<feature type="compositionally biased region" description="Polar residues" evidence="6">
    <location>
        <begin position="130"/>
        <end position="147"/>
    </location>
</feature>
<sequence>NISCSFERLEHESRLAVLLISLAYAHDSDLRLLPQLQDFEAALKQRDGIITQLTANLQQAREEKDEIMKEFLELTEQSQKLQIQFQQLQAGESLRNSSHSSTAADLLQARQTLQQLQQQLQERDTEAQRHQAQSRDSTERLSSLQQRVSHMEAAGESNMQQADEKDKIIAEKDRVIIERDYAITQLEDELESSQKRLQDITQRMATKEVELERCLETLEKMCKNELSVSKRKEKMSSNEIMQLMRTVEDLQKRCHQGSLSESETTKKMQEDAERKLEILRAELDEMYGQQIVQMKTELNLQNAARIEQINQQHTAEIEHLKVQYVSETLSVSTSEIEALNVQIRQLQETLEQSQVTHDKTVQTLNKVNKEKQNLQEKVESLMHDLNSTKVELASHNVVSQESHQKELQHLRDAIDNLKSQLETAQESALEAQEKYESEITNYKIKLEMLEREKDAVLDRMAESQEAELERLRTQLLFSHEEELTNLREDLQRESFLNAENLLNEAAMKHEKALDNLRISYDEKLTLLQQGKDNYATERDELLHQILGLKEDLNVAAQSPKADELIRQLQELQAEMEELRRGREERVRTDHEIGTLQEKTLLENQAKENELSWGETSHEQQCEIERLNVSNKALKEELDLKRKELEALAADRKLCQQQVIELTEEMEKQRTTFSFAEENFEVNYRELKEEYTCLAEAKTKLEQQKMQETLELEVKISSLETQIQKMEDRVCEINMDERHANGKTVIEKDTTELMEKLSVALIEKESLGERLHEVTEQLATAGSKVERLEEELIKVKQESAKAIARNVNLGEELEKAHGNALTVCETEGQQLREEIQTLQSLLKAAEEERDRIRQTLELQRASQTPSPALGVGPALEGPSYPSTRKSSSASGSNRRKRRQRAKQKQVQSSSREEEEEEEEGVAAAETATSAAELSAQTAVVMSCTHEQNAGEDDSDESQGDALRGSKQVGAENCVLLLPLWVMCLVWHWECDTKAYICWKWHLKSAFKA</sequence>
<evidence type="ECO:0000256" key="6">
    <source>
        <dbReference type="SAM" id="MobiDB-lite"/>
    </source>
</evidence>
<feature type="coiled-coil region" evidence="5">
    <location>
        <begin position="561"/>
        <end position="588"/>
    </location>
</feature>
<feature type="compositionally biased region" description="Basic residues" evidence="6">
    <location>
        <begin position="892"/>
        <end position="902"/>
    </location>
</feature>
<dbReference type="GO" id="GO:0060090">
    <property type="term" value="F:molecular adaptor activity"/>
    <property type="evidence" value="ECO:0007669"/>
    <property type="project" value="InterPro"/>
</dbReference>
<feature type="coiled-coil region" evidence="5">
    <location>
        <begin position="183"/>
        <end position="210"/>
    </location>
</feature>
<dbReference type="AlphaFoldDB" id="A0A8C6S5C4"/>
<evidence type="ECO:0000256" key="2">
    <source>
        <dbReference type="ARBA" id="ARBA00022490"/>
    </source>
</evidence>
<dbReference type="Proteomes" id="UP000694523">
    <property type="component" value="Unplaced"/>
</dbReference>
<keyword evidence="4" id="KW-0206">Cytoskeleton</keyword>
<evidence type="ECO:0000256" key="4">
    <source>
        <dbReference type="ARBA" id="ARBA00023212"/>
    </source>
</evidence>
<dbReference type="Ensembl" id="ENSNMLT00000000607.1">
    <property type="protein sequence ID" value="ENSNMLP00000000514.1"/>
    <property type="gene ID" value="ENSNMLG00000000424.1"/>
</dbReference>
<evidence type="ECO:0000313" key="8">
    <source>
        <dbReference type="Proteomes" id="UP000694523"/>
    </source>
</evidence>
<dbReference type="GO" id="GO:0007165">
    <property type="term" value="P:signal transduction"/>
    <property type="evidence" value="ECO:0007669"/>
    <property type="project" value="InterPro"/>
</dbReference>
<dbReference type="InterPro" id="IPR028745">
    <property type="entry name" value="AKAP9/Pericentrin"/>
</dbReference>
<feature type="compositionally biased region" description="Polar residues" evidence="6">
    <location>
        <begin position="856"/>
        <end position="865"/>
    </location>
</feature>
<protein>
    <submittedName>
        <fullName evidence="7">Uncharacterized protein</fullName>
    </submittedName>
</protein>
<dbReference type="GO" id="GO:0005813">
    <property type="term" value="C:centrosome"/>
    <property type="evidence" value="ECO:0007669"/>
    <property type="project" value="UniProtKB-SubCell"/>
</dbReference>
<proteinExistence type="predicted"/>
<dbReference type="PANTHER" id="PTHR44981:SF1">
    <property type="entry name" value="A-KINASE ANCHOR PROTEIN 9"/>
    <property type="match status" value="1"/>
</dbReference>
<dbReference type="PROSITE" id="PS50817">
    <property type="entry name" value="INTEIN_N_TER"/>
    <property type="match status" value="1"/>
</dbReference>
<feature type="region of interest" description="Disordered" evidence="6">
    <location>
        <begin position="856"/>
        <end position="929"/>
    </location>
</feature>
<dbReference type="GO" id="GO:0016539">
    <property type="term" value="P:intein-mediated protein splicing"/>
    <property type="evidence" value="ECO:0007669"/>
    <property type="project" value="InterPro"/>
</dbReference>
<reference evidence="7" key="1">
    <citation type="submission" date="2025-08" db="UniProtKB">
        <authorList>
            <consortium name="Ensembl"/>
        </authorList>
    </citation>
    <scope>IDENTIFICATION</scope>
</reference>
<comment type="subcellular location">
    <subcellularLocation>
        <location evidence="1">Cytoplasm</location>
        <location evidence="1">Cytoskeleton</location>
        <location evidence="1">Microtubule organizing center</location>
        <location evidence="1">Centrosome</location>
    </subcellularLocation>
</comment>
<evidence type="ECO:0000313" key="7">
    <source>
        <dbReference type="Ensembl" id="ENSNMLP00000000514.1"/>
    </source>
</evidence>
<accession>A0A8C6S5C4</accession>
<name>A0A8C6S5C4_9GOBI</name>
<evidence type="ECO:0000256" key="1">
    <source>
        <dbReference type="ARBA" id="ARBA00004300"/>
    </source>
</evidence>
<keyword evidence="3 5" id="KW-0175">Coiled coil</keyword>
<feature type="coiled-coil region" evidence="5">
    <location>
        <begin position="616"/>
        <end position="728"/>
    </location>
</feature>
<feature type="compositionally biased region" description="Polar residues" evidence="6">
    <location>
        <begin position="879"/>
        <end position="891"/>
    </location>
</feature>
<organism evidence="7 8">
    <name type="scientific">Neogobius melanostomus</name>
    <name type="common">round goby</name>
    <dbReference type="NCBI Taxonomy" id="47308"/>
    <lineage>
        <taxon>Eukaryota</taxon>
        <taxon>Metazoa</taxon>
        <taxon>Chordata</taxon>
        <taxon>Craniata</taxon>
        <taxon>Vertebrata</taxon>
        <taxon>Euteleostomi</taxon>
        <taxon>Actinopterygii</taxon>
        <taxon>Neopterygii</taxon>
        <taxon>Teleostei</taxon>
        <taxon>Neoteleostei</taxon>
        <taxon>Acanthomorphata</taxon>
        <taxon>Gobiaria</taxon>
        <taxon>Gobiiformes</taxon>
        <taxon>Gobioidei</taxon>
        <taxon>Gobiidae</taxon>
        <taxon>Benthophilinae</taxon>
        <taxon>Neogobiini</taxon>
        <taxon>Neogobius</taxon>
    </lineage>
</organism>
<keyword evidence="2" id="KW-0963">Cytoplasm</keyword>
<dbReference type="InterPro" id="IPR006141">
    <property type="entry name" value="Intein_N"/>
</dbReference>